<dbReference type="EMBL" id="ML976064">
    <property type="protein sequence ID" value="KAF1940365.1"/>
    <property type="molecule type" value="Genomic_DNA"/>
</dbReference>
<keyword evidence="1" id="KW-1133">Transmembrane helix</keyword>
<dbReference type="Proteomes" id="UP000800038">
    <property type="component" value="Unassembled WGS sequence"/>
</dbReference>
<accession>A0A6A5SI97</accession>
<keyword evidence="1" id="KW-0812">Transmembrane</keyword>
<feature type="transmembrane region" description="Helical" evidence="1">
    <location>
        <begin position="41"/>
        <end position="59"/>
    </location>
</feature>
<protein>
    <submittedName>
        <fullName evidence="2">Uncharacterized protein</fullName>
    </submittedName>
</protein>
<keyword evidence="3" id="KW-1185">Reference proteome</keyword>
<feature type="transmembrane region" description="Helical" evidence="1">
    <location>
        <begin position="17"/>
        <end position="35"/>
    </location>
</feature>
<sequence>MQVSYGRWTWDSGRRRSLSLSLSLFFLIVSLIPLTRTPAPLETAFGKFSLLLLFFWINCYRETLRFFRLETLNSWIICCLLFVIIG</sequence>
<evidence type="ECO:0000313" key="3">
    <source>
        <dbReference type="Proteomes" id="UP000800038"/>
    </source>
</evidence>
<keyword evidence="1" id="KW-0472">Membrane</keyword>
<feature type="transmembrane region" description="Helical" evidence="1">
    <location>
        <begin position="66"/>
        <end position="85"/>
    </location>
</feature>
<dbReference type="AlphaFoldDB" id="A0A6A5SI97"/>
<name>A0A6A5SI97_9PLEO</name>
<organism evidence="2 3">
    <name type="scientific">Clathrospora elynae</name>
    <dbReference type="NCBI Taxonomy" id="706981"/>
    <lineage>
        <taxon>Eukaryota</taxon>
        <taxon>Fungi</taxon>
        <taxon>Dikarya</taxon>
        <taxon>Ascomycota</taxon>
        <taxon>Pezizomycotina</taxon>
        <taxon>Dothideomycetes</taxon>
        <taxon>Pleosporomycetidae</taxon>
        <taxon>Pleosporales</taxon>
        <taxon>Diademaceae</taxon>
        <taxon>Clathrospora</taxon>
    </lineage>
</organism>
<gene>
    <name evidence="2" type="ORF">EJ02DRAFT_230676</name>
</gene>
<evidence type="ECO:0000256" key="1">
    <source>
        <dbReference type="SAM" id="Phobius"/>
    </source>
</evidence>
<proteinExistence type="predicted"/>
<evidence type="ECO:0000313" key="2">
    <source>
        <dbReference type="EMBL" id="KAF1940365.1"/>
    </source>
</evidence>
<reference evidence="2" key="1">
    <citation type="journal article" date="2020" name="Stud. Mycol.">
        <title>101 Dothideomycetes genomes: a test case for predicting lifestyles and emergence of pathogens.</title>
        <authorList>
            <person name="Haridas S."/>
            <person name="Albert R."/>
            <person name="Binder M."/>
            <person name="Bloem J."/>
            <person name="Labutti K."/>
            <person name="Salamov A."/>
            <person name="Andreopoulos B."/>
            <person name="Baker S."/>
            <person name="Barry K."/>
            <person name="Bills G."/>
            <person name="Bluhm B."/>
            <person name="Cannon C."/>
            <person name="Castanera R."/>
            <person name="Culley D."/>
            <person name="Daum C."/>
            <person name="Ezra D."/>
            <person name="Gonzalez J."/>
            <person name="Henrissat B."/>
            <person name="Kuo A."/>
            <person name="Liang C."/>
            <person name="Lipzen A."/>
            <person name="Lutzoni F."/>
            <person name="Magnuson J."/>
            <person name="Mondo S."/>
            <person name="Nolan M."/>
            <person name="Ohm R."/>
            <person name="Pangilinan J."/>
            <person name="Park H.-J."/>
            <person name="Ramirez L."/>
            <person name="Alfaro M."/>
            <person name="Sun H."/>
            <person name="Tritt A."/>
            <person name="Yoshinaga Y."/>
            <person name="Zwiers L.-H."/>
            <person name="Turgeon B."/>
            <person name="Goodwin S."/>
            <person name="Spatafora J."/>
            <person name="Crous P."/>
            <person name="Grigoriev I."/>
        </authorList>
    </citation>
    <scope>NUCLEOTIDE SEQUENCE</scope>
    <source>
        <strain evidence="2">CBS 161.51</strain>
    </source>
</reference>